<gene>
    <name evidence="8" type="ORF">POPTR_011G013300</name>
</gene>
<dbReference type="EC" id="2.1.1.282" evidence="1"/>
<protein>
    <recommendedName>
        <fullName evidence="1">tRNA(Phe) 7-[(3-amino-3-carboxypropyl)-4-demethylwyosine(37)-N(4)]-methyltransferase</fullName>
        <ecNumber evidence="1">2.1.1.282</ecNumber>
    </recommendedName>
</protein>
<dbReference type="Gene3D" id="3.30.1960.10">
    <property type="entry name" value="tRNA wybutosine-synthesizing-like"/>
    <property type="match status" value="1"/>
</dbReference>
<evidence type="ECO:0000256" key="6">
    <source>
        <dbReference type="ARBA" id="ARBA00049202"/>
    </source>
</evidence>
<reference evidence="8 9" key="1">
    <citation type="journal article" date="2006" name="Science">
        <title>The genome of black cottonwood, Populus trichocarpa (Torr. &amp; Gray).</title>
        <authorList>
            <person name="Tuskan G.A."/>
            <person name="Difazio S."/>
            <person name="Jansson S."/>
            <person name="Bohlmann J."/>
            <person name="Grigoriev I."/>
            <person name="Hellsten U."/>
            <person name="Putnam N."/>
            <person name="Ralph S."/>
            <person name="Rombauts S."/>
            <person name="Salamov A."/>
            <person name="Schein J."/>
            <person name="Sterck L."/>
            <person name="Aerts A."/>
            <person name="Bhalerao R.R."/>
            <person name="Bhalerao R.P."/>
            <person name="Blaudez D."/>
            <person name="Boerjan W."/>
            <person name="Brun A."/>
            <person name="Brunner A."/>
            <person name="Busov V."/>
            <person name="Campbell M."/>
            <person name="Carlson J."/>
            <person name="Chalot M."/>
            <person name="Chapman J."/>
            <person name="Chen G.L."/>
            <person name="Cooper D."/>
            <person name="Coutinho P.M."/>
            <person name="Couturier J."/>
            <person name="Covert S."/>
            <person name="Cronk Q."/>
            <person name="Cunningham R."/>
            <person name="Davis J."/>
            <person name="Degroeve S."/>
            <person name="Dejardin A."/>
            <person name="Depamphilis C."/>
            <person name="Detter J."/>
            <person name="Dirks B."/>
            <person name="Dubchak I."/>
            <person name="Duplessis S."/>
            <person name="Ehlting J."/>
            <person name="Ellis B."/>
            <person name="Gendler K."/>
            <person name="Goodstein D."/>
            <person name="Gribskov M."/>
            <person name="Grimwood J."/>
            <person name="Groover A."/>
            <person name="Gunter L."/>
            <person name="Hamberger B."/>
            <person name="Heinze B."/>
            <person name="Helariutta Y."/>
            <person name="Henrissat B."/>
            <person name="Holligan D."/>
            <person name="Holt R."/>
            <person name="Huang W."/>
            <person name="Islam-Faridi N."/>
            <person name="Jones S."/>
            <person name="Jones-Rhoades M."/>
            <person name="Jorgensen R."/>
            <person name="Joshi C."/>
            <person name="Kangasjarvi J."/>
            <person name="Karlsson J."/>
            <person name="Kelleher C."/>
            <person name="Kirkpatrick R."/>
            <person name="Kirst M."/>
            <person name="Kohler A."/>
            <person name="Kalluri U."/>
            <person name="Larimer F."/>
            <person name="Leebens-Mack J."/>
            <person name="Leple J.C."/>
            <person name="Locascio P."/>
            <person name="Lou Y."/>
            <person name="Lucas S."/>
            <person name="Martin F."/>
            <person name="Montanini B."/>
            <person name="Napoli C."/>
            <person name="Nelson D.R."/>
            <person name="Nelson C."/>
            <person name="Nieminen K."/>
            <person name="Nilsson O."/>
            <person name="Pereda V."/>
            <person name="Peter G."/>
            <person name="Philippe R."/>
            <person name="Pilate G."/>
            <person name="Poliakov A."/>
            <person name="Razumovskaya J."/>
            <person name="Richardson P."/>
            <person name="Rinaldi C."/>
            <person name="Ritland K."/>
            <person name="Rouze P."/>
            <person name="Ryaboy D."/>
            <person name="Schmutz J."/>
            <person name="Schrader J."/>
            <person name="Segerman B."/>
            <person name="Shin H."/>
            <person name="Siddiqui A."/>
            <person name="Sterky F."/>
            <person name="Terry A."/>
            <person name="Tsai C.J."/>
            <person name="Uberbacher E."/>
            <person name="Unneberg P."/>
            <person name="Vahala J."/>
            <person name="Wall K."/>
            <person name="Wessler S."/>
            <person name="Yang G."/>
            <person name="Yin T."/>
            <person name="Douglas C."/>
            <person name="Marra M."/>
            <person name="Sandberg G."/>
            <person name="Van de Peer Y."/>
            <person name="Rokhsar D."/>
        </authorList>
    </citation>
    <scope>NUCLEOTIDE SEQUENCE [LARGE SCALE GENOMIC DNA]</scope>
    <source>
        <strain evidence="9">cv. Nisqually</strain>
    </source>
</reference>
<keyword evidence="3" id="KW-0808">Transferase</keyword>
<organism evidence="8 9">
    <name type="scientific">Populus trichocarpa</name>
    <name type="common">Western balsam poplar</name>
    <name type="synonym">Populus balsamifera subsp. trichocarpa</name>
    <dbReference type="NCBI Taxonomy" id="3694"/>
    <lineage>
        <taxon>Eukaryota</taxon>
        <taxon>Viridiplantae</taxon>
        <taxon>Streptophyta</taxon>
        <taxon>Embryophyta</taxon>
        <taxon>Tracheophyta</taxon>
        <taxon>Spermatophyta</taxon>
        <taxon>Magnoliopsida</taxon>
        <taxon>eudicotyledons</taxon>
        <taxon>Gunneridae</taxon>
        <taxon>Pentapetalae</taxon>
        <taxon>rosids</taxon>
        <taxon>fabids</taxon>
        <taxon>Malpighiales</taxon>
        <taxon>Salicaceae</taxon>
        <taxon>Saliceae</taxon>
        <taxon>Populus</taxon>
    </lineage>
</organism>
<comment type="catalytic activity">
    <reaction evidence="6">
        <text>4-demethyl-7-[(3S)-3-amino-3-carboxypropyl]wyosine(37) in tRNA(Phe) + S-adenosyl-L-methionine = 7-[(3S)-3-amino-3-carboxypropyl]wyosine(37) in tRNA(Phe) + S-adenosyl-L-homocysteine + H(+)</text>
        <dbReference type="Rhea" id="RHEA:36635"/>
        <dbReference type="Rhea" id="RHEA-COMP:10378"/>
        <dbReference type="Rhea" id="RHEA-COMP:10379"/>
        <dbReference type="ChEBI" id="CHEBI:15378"/>
        <dbReference type="ChEBI" id="CHEBI:57856"/>
        <dbReference type="ChEBI" id="CHEBI:59789"/>
        <dbReference type="ChEBI" id="CHEBI:73543"/>
        <dbReference type="ChEBI" id="CHEBI:73550"/>
        <dbReference type="EC" id="2.1.1.282"/>
    </reaction>
</comment>
<evidence type="ECO:0000313" key="9">
    <source>
        <dbReference type="Proteomes" id="UP000006729"/>
    </source>
</evidence>
<evidence type="ECO:0000256" key="2">
    <source>
        <dbReference type="ARBA" id="ARBA00022603"/>
    </source>
</evidence>
<feature type="domain" description="tRNA wybutosine-synthesizing protein" evidence="7">
    <location>
        <begin position="13"/>
        <end position="51"/>
    </location>
</feature>
<name>B9HZE1_POPTR</name>
<keyword evidence="9" id="KW-1185">Reference proteome</keyword>
<evidence type="ECO:0000256" key="1">
    <source>
        <dbReference type="ARBA" id="ARBA00012750"/>
    </source>
</evidence>
<keyword evidence="2" id="KW-0489">Methyltransferase</keyword>
<evidence type="ECO:0000256" key="5">
    <source>
        <dbReference type="ARBA" id="ARBA00022694"/>
    </source>
</evidence>
<dbReference type="InParanoid" id="B9HZE1"/>
<evidence type="ECO:0000259" key="7">
    <source>
        <dbReference type="Pfam" id="PF02676"/>
    </source>
</evidence>
<dbReference type="Pfam" id="PF02676">
    <property type="entry name" value="TYW3"/>
    <property type="match status" value="1"/>
</dbReference>
<dbReference type="InterPro" id="IPR015915">
    <property type="entry name" value="Kelch-typ_b-propeller"/>
</dbReference>
<keyword evidence="4" id="KW-0949">S-adenosyl-L-methionine</keyword>
<evidence type="ECO:0000256" key="4">
    <source>
        <dbReference type="ARBA" id="ARBA00022691"/>
    </source>
</evidence>
<dbReference type="GO" id="GO:0032259">
    <property type="term" value="P:methylation"/>
    <property type="evidence" value="ECO:0007669"/>
    <property type="project" value="UniProtKB-KW"/>
</dbReference>
<dbReference type="EMBL" id="CM009300">
    <property type="protein sequence ID" value="PNT11337.1"/>
    <property type="molecule type" value="Genomic_DNA"/>
</dbReference>
<dbReference type="AlphaFoldDB" id="B9HZE1"/>
<evidence type="ECO:0000256" key="3">
    <source>
        <dbReference type="ARBA" id="ARBA00022679"/>
    </source>
</evidence>
<dbReference type="InterPro" id="IPR036602">
    <property type="entry name" value="tRNA_yW-synthesising-like_sf"/>
</dbReference>
<dbReference type="InterPro" id="IPR003827">
    <property type="entry name" value="tRNA_yW-synthesising"/>
</dbReference>
<dbReference type="SUPFAM" id="SSF111278">
    <property type="entry name" value="SSo0622-like"/>
    <property type="match status" value="1"/>
</dbReference>
<dbReference type="SUPFAM" id="SSF117281">
    <property type="entry name" value="Kelch motif"/>
    <property type="match status" value="1"/>
</dbReference>
<accession>B9HZE1</accession>
<dbReference type="Proteomes" id="UP000006729">
    <property type="component" value="Chromosome 11"/>
</dbReference>
<dbReference type="GO" id="GO:0008168">
    <property type="term" value="F:methyltransferase activity"/>
    <property type="evidence" value="ECO:0007669"/>
    <property type="project" value="UniProtKB-KW"/>
</dbReference>
<sequence length="153" mass="17021">MILHVPFSNWWVPLSIAVEWRDIEAAQCLVSSAIKCGFRESGITSADGKRFIEWGFYKNGGSMKTANGFVEFTVLENGEQQQGDDDQLERTENGDAAVAAGSNIYVFGRLNNDTILSSLHVLNTGKKALVYMVTSAFHTNRNKHLFGNNKIKF</sequence>
<proteinExistence type="predicted"/>
<dbReference type="GO" id="GO:0008033">
    <property type="term" value="P:tRNA processing"/>
    <property type="evidence" value="ECO:0007669"/>
    <property type="project" value="UniProtKB-KW"/>
</dbReference>
<evidence type="ECO:0000313" key="8">
    <source>
        <dbReference type="EMBL" id="PNT11337.1"/>
    </source>
</evidence>
<keyword evidence="5" id="KW-0819">tRNA processing</keyword>